<dbReference type="OMA" id="GKPHEAM"/>
<evidence type="ECO:0000313" key="2">
    <source>
        <dbReference type="EMBL" id="EFO15359.1"/>
    </source>
</evidence>
<feature type="compositionally biased region" description="Acidic residues" evidence="1">
    <location>
        <begin position="70"/>
        <end position="80"/>
    </location>
</feature>
<dbReference type="RefSeq" id="XP_003148710.1">
    <property type="nucleotide sequence ID" value="XM_003148662.1"/>
</dbReference>
<reference evidence="2" key="1">
    <citation type="submission" date="2012-04" db="EMBL/GenBank/DDBJ databases">
        <title>The Genome Sequence of Loa loa.</title>
        <authorList>
            <consortium name="The Broad Institute Genome Sequencing Platform"/>
            <consortium name="Broad Institute Genome Sequencing Center for Infectious Disease"/>
            <person name="Nutman T.B."/>
            <person name="Fink D.L."/>
            <person name="Russ C."/>
            <person name="Young S."/>
            <person name="Zeng Q."/>
            <person name="Gargeya S."/>
            <person name="Alvarado L."/>
            <person name="Berlin A."/>
            <person name="Chapman S.B."/>
            <person name="Chen Z."/>
            <person name="Freedman E."/>
            <person name="Gellesch M."/>
            <person name="Goldberg J."/>
            <person name="Griggs A."/>
            <person name="Gujja S."/>
            <person name="Heilman E.R."/>
            <person name="Heiman D."/>
            <person name="Howarth C."/>
            <person name="Mehta T."/>
            <person name="Neiman D."/>
            <person name="Pearson M."/>
            <person name="Roberts A."/>
            <person name="Saif S."/>
            <person name="Shea T."/>
            <person name="Shenoy N."/>
            <person name="Sisk P."/>
            <person name="Stolte C."/>
            <person name="Sykes S."/>
            <person name="White J."/>
            <person name="Yandava C."/>
            <person name="Haas B."/>
            <person name="Henn M.R."/>
            <person name="Nusbaum C."/>
            <person name="Birren B."/>
        </authorList>
    </citation>
    <scope>NUCLEOTIDE SEQUENCE [LARGE SCALE GENOMIC DNA]</scope>
</reference>
<sequence>MKKVRKRPPFRVGKPHEAMPMVKIKSAKEEKMEIKSAAADDQDKKAKLDDDEKMEMKSATMDDRDKYELKDDDEKDEVEIGIENKDINQESKESAVETQTKASTTESGIKATVCSSEETGILTGTEEMVGAGKGSEDSSGTGNMGYIASRRGAWETESTGGGGGRGQKNAYFMPGQGFEAGGRGGAIAAKAGLRQEEAGNEVPISSPAKVLEREAQLELELAL</sequence>
<feature type="compositionally biased region" description="Basic and acidic residues" evidence="1">
    <location>
        <begin position="82"/>
        <end position="95"/>
    </location>
</feature>
<feature type="compositionally biased region" description="Polar residues" evidence="1">
    <location>
        <begin position="96"/>
        <end position="118"/>
    </location>
</feature>
<evidence type="ECO:0000256" key="1">
    <source>
        <dbReference type="SAM" id="MobiDB-lite"/>
    </source>
</evidence>
<gene>
    <name evidence="2" type="ORF">LOAG_13151</name>
</gene>
<accession>A0A1S0TJW8</accession>
<proteinExistence type="predicted"/>
<dbReference type="KEGG" id="loa:LOAG_13151"/>
<organism evidence="2">
    <name type="scientific">Loa loa</name>
    <name type="common">Eye worm</name>
    <name type="synonym">Filaria loa</name>
    <dbReference type="NCBI Taxonomy" id="7209"/>
    <lineage>
        <taxon>Eukaryota</taxon>
        <taxon>Metazoa</taxon>
        <taxon>Ecdysozoa</taxon>
        <taxon>Nematoda</taxon>
        <taxon>Chromadorea</taxon>
        <taxon>Rhabditida</taxon>
        <taxon>Spirurina</taxon>
        <taxon>Spiruromorpha</taxon>
        <taxon>Filarioidea</taxon>
        <taxon>Onchocercidae</taxon>
        <taxon>Loa</taxon>
    </lineage>
</organism>
<feature type="compositionally biased region" description="Basic and acidic residues" evidence="1">
    <location>
        <begin position="41"/>
        <end position="69"/>
    </location>
</feature>
<dbReference type="EMBL" id="JH712078">
    <property type="protein sequence ID" value="EFO15359.1"/>
    <property type="molecule type" value="Genomic_DNA"/>
</dbReference>
<dbReference type="OrthoDB" id="10459233at2759"/>
<feature type="region of interest" description="Disordered" evidence="1">
    <location>
        <begin position="1"/>
        <end position="177"/>
    </location>
</feature>
<dbReference type="CTD" id="9950621"/>
<dbReference type="AlphaFoldDB" id="A0A1S0TJW8"/>
<dbReference type="GeneID" id="9950621"/>
<name>A0A1S0TJW8_LOALO</name>
<protein>
    <submittedName>
        <fullName evidence="2">Uncharacterized protein</fullName>
    </submittedName>
</protein>
<dbReference type="InParanoid" id="A0A1S0TJW8"/>